<evidence type="ECO:0000256" key="2">
    <source>
        <dbReference type="ARBA" id="ARBA00012052"/>
    </source>
</evidence>
<dbReference type="InterPro" id="IPR013750">
    <property type="entry name" value="GHMP_kinase_C_dom"/>
</dbReference>
<dbReference type="GO" id="GO:0019288">
    <property type="term" value="P:isopentenyl diphosphate biosynthetic process, methylerythritol 4-phosphate pathway"/>
    <property type="evidence" value="ECO:0007669"/>
    <property type="project" value="UniProtKB-UniRule"/>
</dbReference>
<dbReference type="Gene3D" id="3.30.230.10">
    <property type="match status" value="1"/>
</dbReference>
<dbReference type="InterPro" id="IPR006204">
    <property type="entry name" value="GHMP_kinase_N_dom"/>
</dbReference>
<feature type="binding site" evidence="9">
    <location>
        <begin position="98"/>
        <end position="108"/>
    </location>
    <ligand>
        <name>ATP</name>
        <dbReference type="ChEBI" id="CHEBI:30616"/>
    </ligand>
</feature>
<dbReference type="InterPro" id="IPR020568">
    <property type="entry name" value="Ribosomal_Su5_D2-typ_SF"/>
</dbReference>
<dbReference type="GO" id="GO:0016114">
    <property type="term" value="P:terpenoid biosynthetic process"/>
    <property type="evidence" value="ECO:0007669"/>
    <property type="project" value="UniProtKB-UniRule"/>
</dbReference>
<evidence type="ECO:0000256" key="7">
    <source>
        <dbReference type="ARBA" id="ARBA00022840"/>
    </source>
</evidence>
<dbReference type="PANTHER" id="PTHR43527">
    <property type="entry name" value="4-DIPHOSPHOCYTIDYL-2-C-METHYL-D-ERYTHRITOL KINASE, CHLOROPLASTIC"/>
    <property type="match status" value="1"/>
</dbReference>
<evidence type="ECO:0000256" key="4">
    <source>
        <dbReference type="ARBA" id="ARBA00022679"/>
    </source>
</evidence>
<evidence type="ECO:0000256" key="5">
    <source>
        <dbReference type="ARBA" id="ARBA00022741"/>
    </source>
</evidence>
<comment type="function">
    <text evidence="9">Catalyzes the phosphorylation of the position 2 hydroxy group of 4-diphosphocytidyl-2C-methyl-D-erythritol.</text>
</comment>
<gene>
    <name evidence="9" type="primary">ispE</name>
    <name evidence="12" type="ORF">SAMN04487931_101100</name>
</gene>
<evidence type="ECO:0000256" key="8">
    <source>
        <dbReference type="ARBA" id="ARBA00032554"/>
    </source>
</evidence>
<protein>
    <recommendedName>
        <fullName evidence="3 9">4-diphosphocytidyl-2-C-methyl-D-erythritol kinase</fullName>
        <shortName evidence="9">CMK</shortName>
        <ecNumber evidence="2 9">2.7.1.148</ecNumber>
    </recommendedName>
    <alternativeName>
        <fullName evidence="8 9">4-(cytidine-5'-diphospho)-2-C-methyl-D-erythritol kinase</fullName>
    </alternativeName>
</protein>
<dbReference type="Pfam" id="PF08544">
    <property type="entry name" value="GHMP_kinases_C"/>
    <property type="match status" value="1"/>
</dbReference>
<dbReference type="GO" id="GO:0050515">
    <property type="term" value="F:4-(cytidine 5'-diphospho)-2-C-methyl-D-erythritol kinase activity"/>
    <property type="evidence" value="ECO:0007669"/>
    <property type="project" value="UniProtKB-UniRule"/>
</dbReference>
<accession>A0A1H2DML9</accession>
<evidence type="ECO:0000313" key="13">
    <source>
        <dbReference type="Proteomes" id="UP000199608"/>
    </source>
</evidence>
<feature type="active site" evidence="9">
    <location>
        <position position="140"/>
    </location>
</feature>
<reference evidence="13" key="1">
    <citation type="submission" date="2016-10" db="EMBL/GenBank/DDBJ databases">
        <authorList>
            <person name="Varghese N."/>
            <person name="Submissions S."/>
        </authorList>
    </citation>
    <scope>NUCLEOTIDE SEQUENCE [LARGE SCALE GENOMIC DNA]</scope>
    <source>
        <strain evidence="13">DSM 3384</strain>
    </source>
</reference>
<evidence type="ECO:0000259" key="10">
    <source>
        <dbReference type="Pfam" id="PF00288"/>
    </source>
</evidence>
<dbReference type="RefSeq" id="WP_092229411.1">
    <property type="nucleotide sequence ID" value="NZ_FNLL01000001.1"/>
</dbReference>
<sequence length="292" mass="32532">MRQKYKSFAKINLFLYVTSKRKDGYHNLYSLMTRIDLCDDIYIDFSQRKMSIACDHPGVPADESNLALKAARVFYHRLKMNRREEKNGLSIEIVKKIPPGGGLGGGSSNAATVLTALNTHFNAPFSTKELMKIGLSLGADVPFFIFGSPAIAKGVGERLEKAPNLKSCHIVLCDPGVAASTARVYKNIDFNLTSEQKYTINPGLNVPLRGQGFDLRGRMHNDLEESACRLYPEIKETKEEMELLLQQRVCMTGSGSSLFSLFSERTAAKQGCEMLLEKWAGSKRKVFLSSFN</sequence>
<evidence type="ECO:0000313" key="12">
    <source>
        <dbReference type="EMBL" id="SDT84036.1"/>
    </source>
</evidence>
<evidence type="ECO:0000256" key="1">
    <source>
        <dbReference type="ARBA" id="ARBA00009684"/>
    </source>
</evidence>
<keyword evidence="4 9" id="KW-0808">Transferase</keyword>
<evidence type="ECO:0000259" key="11">
    <source>
        <dbReference type="Pfam" id="PF08544"/>
    </source>
</evidence>
<dbReference type="InterPro" id="IPR014721">
    <property type="entry name" value="Ribsml_uS5_D2-typ_fold_subgr"/>
</dbReference>
<dbReference type="InterPro" id="IPR036554">
    <property type="entry name" value="GHMP_kinase_C_sf"/>
</dbReference>
<dbReference type="GO" id="GO:0005524">
    <property type="term" value="F:ATP binding"/>
    <property type="evidence" value="ECO:0007669"/>
    <property type="project" value="UniProtKB-UniRule"/>
</dbReference>
<feature type="domain" description="GHMP kinase N-terminal" evidence="10">
    <location>
        <begin position="65"/>
        <end position="147"/>
    </location>
</feature>
<dbReference type="Pfam" id="PF00288">
    <property type="entry name" value="GHMP_kinases_N"/>
    <property type="match status" value="1"/>
</dbReference>
<dbReference type="EC" id="2.7.1.148" evidence="2 9"/>
<evidence type="ECO:0000256" key="6">
    <source>
        <dbReference type="ARBA" id="ARBA00022777"/>
    </source>
</evidence>
<keyword evidence="5 9" id="KW-0547">Nucleotide-binding</keyword>
<dbReference type="Proteomes" id="UP000199608">
    <property type="component" value="Unassembled WGS sequence"/>
</dbReference>
<dbReference type="UniPathway" id="UPA00056">
    <property type="reaction ID" value="UER00094"/>
</dbReference>
<dbReference type="InterPro" id="IPR004424">
    <property type="entry name" value="IspE"/>
</dbReference>
<dbReference type="PIRSF" id="PIRSF010376">
    <property type="entry name" value="IspE"/>
    <property type="match status" value="1"/>
</dbReference>
<comment type="similarity">
    <text evidence="1 9">Belongs to the GHMP kinase family. IspE subfamily.</text>
</comment>
<dbReference type="NCBIfam" id="TIGR00154">
    <property type="entry name" value="ispE"/>
    <property type="match status" value="1"/>
</dbReference>
<proteinExistence type="inferred from homology"/>
<dbReference type="SUPFAM" id="SSF54211">
    <property type="entry name" value="Ribosomal protein S5 domain 2-like"/>
    <property type="match status" value="1"/>
</dbReference>
<name>A0A1H2DML9_9BACT</name>
<keyword evidence="13" id="KW-1185">Reference proteome</keyword>
<keyword evidence="9" id="KW-0414">Isoprene biosynthesis</keyword>
<keyword evidence="7 9" id="KW-0067">ATP-binding</keyword>
<comment type="catalytic activity">
    <reaction evidence="9">
        <text>4-CDP-2-C-methyl-D-erythritol + ATP = 4-CDP-2-C-methyl-D-erythritol 2-phosphate + ADP + H(+)</text>
        <dbReference type="Rhea" id="RHEA:18437"/>
        <dbReference type="ChEBI" id="CHEBI:15378"/>
        <dbReference type="ChEBI" id="CHEBI:30616"/>
        <dbReference type="ChEBI" id="CHEBI:57823"/>
        <dbReference type="ChEBI" id="CHEBI:57919"/>
        <dbReference type="ChEBI" id="CHEBI:456216"/>
        <dbReference type="EC" id="2.7.1.148"/>
    </reaction>
</comment>
<dbReference type="Gene3D" id="3.30.70.890">
    <property type="entry name" value="GHMP kinase, C-terminal domain"/>
    <property type="match status" value="1"/>
</dbReference>
<evidence type="ECO:0000256" key="9">
    <source>
        <dbReference type="HAMAP-Rule" id="MF_00061"/>
    </source>
</evidence>
<dbReference type="SUPFAM" id="SSF55060">
    <property type="entry name" value="GHMP Kinase, C-terminal domain"/>
    <property type="match status" value="1"/>
</dbReference>
<dbReference type="EMBL" id="FNLL01000001">
    <property type="protein sequence ID" value="SDT84036.1"/>
    <property type="molecule type" value="Genomic_DNA"/>
</dbReference>
<feature type="active site" evidence="9">
    <location>
        <position position="10"/>
    </location>
</feature>
<feature type="domain" description="GHMP kinase C-terminal" evidence="11">
    <location>
        <begin position="221"/>
        <end position="279"/>
    </location>
</feature>
<evidence type="ECO:0000256" key="3">
    <source>
        <dbReference type="ARBA" id="ARBA00017473"/>
    </source>
</evidence>
<dbReference type="AlphaFoldDB" id="A0A1H2DML9"/>
<dbReference type="HAMAP" id="MF_00061">
    <property type="entry name" value="IspE"/>
    <property type="match status" value="1"/>
</dbReference>
<organism evidence="12 13">
    <name type="scientific">Desulfobacula phenolica</name>
    <dbReference type="NCBI Taxonomy" id="90732"/>
    <lineage>
        <taxon>Bacteria</taxon>
        <taxon>Pseudomonadati</taxon>
        <taxon>Thermodesulfobacteriota</taxon>
        <taxon>Desulfobacteria</taxon>
        <taxon>Desulfobacterales</taxon>
        <taxon>Desulfobacteraceae</taxon>
        <taxon>Desulfobacula</taxon>
    </lineage>
</organism>
<dbReference type="PANTHER" id="PTHR43527:SF2">
    <property type="entry name" value="4-DIPHOSPHOCYTIDYL-2-C-METHYL-D-ERYTHRITOL KINASE, CHLOROPLASTIC"/>
    <property type="match status" value="1"/>
</dbReference>
<comment type="pathway">
    <text evidence="9">Isoprenoid biosynthesis; isopentenyl diphosphate biosynthesis via DXP pathway; isopentenyl diphosphate from 1-deoxy-D-xylulose 5-phosphate: step 3/6.</text>
</comment>
<keyword evidence="6 9" id="KW-0418">Kinase</keyword>